<name>A0A2S4RYA0_CITAM</name>
<dbReference type="Gene3D" id="3.30.450.30">
    <property type="entry name" value="Dynein light chain 2a, cytoplasmic"/>
    <property type="match status" value="1"/>
</dbReference>
<dbReference type="OrthoDB" id="3781969at2"/>
<organism evidence="1 2">
    <name type="scientific">Citrobacter amalonaticus</name>
    <dbReference type="NCBI Taxonomy" id="35703"/>
    <lineage>
        <taxon>Bacteria</taxon>
        <taxon>Pseudomonadati</taxon>
        <taxon>Pseudomonadota</taxon>
        <taxon>Gammaproteobacteria</taxon>
        <taxon>Enterobacterales</taxon>
        <taxon>Enterobacteriaceae</taxon>
        <taxon>Citrobacter</taxon>
    </lineage>
</organism>
<dbReference type="SUPFAM" id="SSF103196">
    <property type="entry name" value="Roadblock/LC7 domain"/>
    <property type="match status" value="1"/>
</dbReference>
<accession>A0A2S4RYA0</accession>
<evidence type="ECO:0000313" key="1">
    <source>
        <dbReference type="EMBL" id="POU65714.1"/>
    </source>
</evidence>
<evidence type="ECO:0000313" key="2">
    <source>
        <dbReference type="Proteomes" id="UP000237003"/>
    </source>
</evidence>
<dbReference type="RefSeq" id="WP_103776073.1">
    <property type="nucleotide sequence ID" value="NZ_PQLX01000003.1"/>
</dbReference>
<sequence length="120" mass="13206">MSKLSDSLENLMELDGAVCAAVVDTRNGMILGHVGTGIDIEIAAAGNTDVLKAKLKTIKLLGLNETIEDILITLEKQYHILRPLQKVESVFIYLVLDRRESNLALARRKVMDVESSVESI</sequence>
<dbReference type="Proteomes" id="UP000237003">
    <property type="component" value="Unassembled WGS sequence"/>
</dbReference>
<proteinExistence type="predicted"/>
<comment type="caution">
    <text evidence="1">The sequence shown here is derived from an EMBL/GenBank/DDBJ whole genome shotgun (WGS) entry which is preliminary data.</text>
</comment>
<gene>
    <name evidence="1" type="ORF">C3430_10435</name>
</gene>
<reference evidence="1 2" key="1">
    <citation type="submission" date="2018-01" db="EMBL/GenBank/DDBJ databases">
        <title>Complete genome sequences of 14 Citrobacter spp. isolated from plant in Canada.</title>
        <authorList>
            <person name="Bhandare S.G."/>
            <person name="Colavecchio A."/>
            <person name="Jeukens J."/>
            <person name="Emond-Rheault J.-G."/>
            <person name="Freschi L."/>
            <person name="Hamel J."/>
            <person name="Kukavica-Ibrulj I."/>
            <person name="Levesque R."/>
            <person name="Goodridge L."/>
        </authorList>
    </citation>
    <scope>NUCLEOTIDE SEQUENCE [LARGE SCALE GENOMIC DNA]</scope>
    <source>
        <strain evidence="1 2">S1285</strain>
    </source>
</reference>
<protein>
    <recommendedName>
        <fullName evidence="3">Roadblock/LC7 domain-containing protein</fullName>
    </recommendedName>
</protein>
<dbReference type="AlphaFoldDB" id="A0A2S4RYA0"/>
<dbReference type="EMBL" id="PQLX01000003">
    <property type="protein sequence ID" value="POU65714.1"/>
    <property type="molecule type" value="Genomic_DNA"/>
</dbReference>
<evidence type="ECO:0008006" key="3">
    <source>
        <dbReference type="Google" id="ProtNLM"/>
    </source>
</evidence>